<evidence type="ECO:0000259" key="1">
    <source>
        <dbReference type="Pfam" id="PF05598"/>
    </source>
</evidence>
<evidence type="ECO:0000313" key="3">
    <source>
        <dbReference type="Proteomes" id="UP001245285"/>
    </source>
</evidence>
<protein>
    <recommendedName>
        <fullName evidence="1">Transposase InsH N-terminal domain-containing protein</fullName>
    </recommendedName>
</protein>
<dbReference type="RefSeq" id="WP_311496541.1">
    <property type="nucleotide sequence ID" value="NZ_JAVRHO010000051.1"/>
</dbReference>
<feature type="domain" description="Transposase InsH N-terminal" evidence="1">
    <location>
        <begin position="18"/>
        <end position="62"/>
    </location>
</feature>
<proteinExistence type="predicted"/>
<keyword evidence="3" id="KW-1185">Reference proteome</keyword>
<accession>A0ABU3CQ31</accession>
<dbReference type="Pfam" id="PF05598">
    <property type="entry name" value="DUF772"/>
    <property type="match status" value="1"/>
</dbReference>
<organism evidence="2 3">
    <name type="scientific">Autumnicola lenta</name>
    <dbReference type="NCBI Taxonomy" id="3075593"/>
    <lineage>
        <taxon>Bacteria</taxon>
        <taxon>Pseudomonadati</taxon>
        <taxon>Bacteroidota</taxon>
        <taxon>Flavobacteriia</taxon>
        <taxon>Flavobacteriales</taxon>
        <taxon>Flavobacteriaceae</taxon>
        <taxon>Autumnicola</taxon>
    </lineage>
</organism>
<dbReference type="Proteomes" id="UP001245285">
    <property type="component" value="Unassembled WGS sequence"/>
</dbReference>
<dbReference type="InterPro" id="IPR008490">
    <property type="entry name" value="Transposase_InsH_N"/>
</dbReference>
<gene>
    <name evidence="2" type="ORF">RM545_17325</name>
</gene>
<sequence length="64" mass="7499">MRAKSKTTSQLNFLAPTLAEQLNPKHLLYLLVHEIDWEYFEKEFSELYSEKGLPAHSIRLMTSC</sequence>
<evidence type="ECO:0000313" key="2">
    <source>
        <dbReference type="EMBL" id="MDT0648452.1"/>
    </source>
</evidence>
<name>A0ABU3CQ31_9FLAO</name>
<reference evidence="2 3" key="1">
    <citation type="submission" date="2023-09" db="EMBL/GenBank/DDBJ databases">
        <authorList>
            <person name="Rey-Velasco X."/>
        </authorList>
    </citation>
    <scope>NUCLEOTIDE SEQUENCE [LARGE SCALE GENOMIC DNA]</scope>
    <source>
        <strain evidence="2 3">F260</strain>
    </source>
</reference>
<dbReference type="EMBL" id="JAVRHO010000051">
    <property type="protein sequence ID" value="MDT0648452.1"/>
    <property type="molecule type" value="Genomic_DNA"/>
</dbReference>
<comment type="caution">
    <text evidence="2">The sequence shown here is derived from an EMBL/GenBank/DDBJ whole genome shotgun (WGS) entry which is preliminary data.</text>
</comment>